<dbReference type="CDD" id="cd02440">
    <property type="entry name" value="AdoMet_MTases"/>
    <property type="match status" value="1"/>
</dbReference>
<organism evidence="2 3">
    <name type="scientific">Agromyces soli</name>
    <dbReference type="NCBI Taxonomy" id="659012"/>
    <lineage>
        <taxon>Bacteria</taxon>
        <taxon>Bacillati</taxon>
        <taxon>Actinomycetota</taxon>
        <taxon>Actinomycetes</taxon>
        <taxon>Micrococcales</taxon>
        <taxon>Microbacteriaceae</taxon>
        <taxon>Agromyces</taxon>
    </lineage>
</organism>
<sequence>MTVDPRAGEWLEANRANWDERVPLHVASEFYDRSALRAGGSLLDPIAAAGIDRLFPDGLEGVRVLHLQCHFGSDSLSLVQLGATVVGIDFSQPAVEEARRMADELGLAERARFIEANVYDARHMLPEPESFDLVFTTWGTIGWLPDVAEWARIVAWYLKPGGRLYFADGHPAAYMLDGDDGPDGLPSLRYAYEGGEPDVVDSGEDYADPEARLQHTRTWEWMHPLSEVLSGLRDAGLTVEEFAELYQVPWRIFPATVPQGHGLYGWPGTRWAPLSMEIVALAP</sequence>
<dbReference type="EMBL" id="CP094533">
    <property type="protein sequence ID" value="UOE24996.1"/>
    <property type="molecule type" value="Genomic_DNA"/>
</dbReference>
<keyword evidence="2" id="KW-0489">Methyltransferase</keyword>
<dbReference type="Pfam" id="PF13649">
    <property type="entry name" value="Methyltransf_25"/>
    <property type="match status" value="1"/>
</dbReference>
<keyword evidence="2" id="KW-0808">Transferase</keyword>
<gene>
    <name evidence="2" type="ORF">MTP13_11580</name>
</gene>
<dbReference type="GO" id="GO:0008168">
    <property type="term" value="F:methyltransferase activity"/>
    <property type="evidence" value="ECO:0007669"/>
    <property type="project" value="UniProtKB-KW"/>
</dbReference>
<dbReference type="PANTHER" id="PTHR43464:SF82">
    <property type="entry name" value="METHYLTRANSFERASE DOMAIN-CONTAINING PROTEIN"/>
    <property type="match status" value="1"/>
</dbReference>
<dbReference type="Proteomes" id="UP000831304">
    <property type="component" value="Chromosome"/>
</dbReference>
<dbReference type="RefSeq" id="WP_243567907.1">
    <property type="nucleotide sequence ID" value="NZ_BAAARD010000008.1"/>
</dbReference>
<evidence type="ECO:0000259" key="1">
    <source>
        <dbReference type="Pfam" id="PF13649"/>
    </source>
</evidence>
<dbReference type="Gene3D" id="3.40.50.150">
    <property type="entry name" value="Vaccinia Virus protein VP39"/>
    <property type="match status" value="1"/>
</dbReference>
<protein>
    <submittedName>
        <fullName evidence="2">Class I SAM-dependent methyltransferase</fullName>
    </submittedName>
</protein>
<proteinExistence type="predicted"/>
<reference evidence="2 3" key="1">
    <citation type="submission" date="2022-03" db="EMBL/GenBank/DDBJ databases">
        <title>Agromyces sp. isolated from the gut of P. brevitarsis seulensis larvae.</title>
        <authorList>
            <person name="Won M."/>
            <person name="Kwon S.-W."/>
        </authorList>
    </citation>
    <scope>NUCLEOTIDE SEQUENCE [LARGE SCALE GENOMIC DNA]</scope>
    <source>
        <strain evidence="2 3">KACC 16215</strain>
    </source>
</reference>
<dbReference type="InterPro" id="IPR029063">
    <property type="entry name" value="SAM-dependent_MTases_sf"/>
</dbReference>
<dbReference type="InterPro" id="IPR041698">
    <property type="entry name" value="Methyltransf_25"/>
</dbReference>
<accession>A0ABY4AT21</accession>
<evidence type="ECO:0000313" key="2">
    <source>
        <dbReference type="EMBL" id="UOE24996.1"/>
    </source>
</evidence>
<dbReference type="PANTHER" id="PTHR43464">
    <property type="entry name" value="METHYLTRANSFERASE"/>
    <property type="match status" value="1"/>
</dbReference>
<dbReference type="SUPFAM" id="SSF53335">
    <property type="entry name" value="S-adenosyl-L-methionine-dependent methyltransferases"/>
    <property type="match status" value="1"/>
</dbReference>
<dbReference type="GO" id="GO:0032259">
    <property type="term" value="P:methylation"/>
    <property type="evidence" value="ECO:0007669"/>
    <property type="project" value="UniProtKB-KW"/>
</dbReference>
<name>A0ABY4AT21_9MICO</name>
<evidence type="ECO:0000313" key="3">
    <source>
        <dbReference type="Proteomes" id="UP000831304"/>
    </source>
</evidence>
<keyword evidence="3" id="KW-1185">Reference proteome</keyword>
<feature type="domain" description="Methyltransferase" evidence="1">
    <location>
        <begin position="64"/>
        <end position="162"/>
    </location>
</feature>